<accession>A0A1C7MG71</accession>
<evidence type="ECO:0000313" key="3">
    <source>
        <dbReference type="Proteomes" id="UP000092993"/>
    </source>
</evidence>
<dbReference type="EMBL" id="LUGG01000004">
    <property type="protein sequence ID" value="OBZ75346.1"/>
    <property type="molecule type" value="Genomic_DNA"/>
</dbReference>
<organism evidence="2 3">
    <name type="scientific">Grifola frondosa</name>
    <name type="common">Maitake</name>
    <name type="synonym">Polyporus frondosus</name>
    <dbReference type="NCBI Taxonomy" id="5627"/>
    <lineage>
        <taxon>Eukaryota</taxon>
        <taxon>Fungi</taxon>
        <taxon>Dikarya</taxon>
        <taxon>Basidiomycota</taxon>
        <taxon>Agaricomycotina</taxon>
        <taxon>Agaricomycetes</taxon>
        <taxon>Polyporales</taxon>
        <taxon>Grifolaceae</taxon>
        <taxon>Grifola</taxon>
    </lineage>
</organism>
<evidence type="ECO:0000313" key="2">
    <source>
        <dbReference type="EMBL" id="OBZ75346.1"/>
    </source>
</evidence>
<protein>
    <submittedName>
        <fullName evidence="2">Uncharacterized protein</fullName>
    </submittedName>
</protein>
<dbReference type="AlphaFoldDB" id="A0A1C7MG71"/>
<gene>
    <name evidence="2" type="ORF">A0H81_05034</name>
</gene>
<dbReference type="Proteomes" id="UP000092993">
    <property type="component" value="Unassembled WGS sequence"/>
</dbReference>
<reference evidence="2 3" key="1">
    <citation type="submission" date="2016-03" db="EMBL/GenBank/DDBJ databases">
        <title>Whole genome sequencing of Grifola frondosa 9006-11.</title>
        <authorList>
            <person name="Min B."/>
            <person name="Park H."/>
            <person name="Kim J.-G."/>
            <person name="Cho H."/>
            <person name="Oh Y.-L."/>
            <person name="Kong W.-S."/>
            <person name="Choi I.-G."/>
        </authorList>
    </citation>
    <scope>NUCLEOTIDE SEQUENCE [LARGE SCALE GENOMIC DNA]</scope>
    <source>
        <strain evidence="2 3">9006-11</strain>
    </source>
</reference>
<keyword evidence="3" id="KW-1185">Reference proteome</keyword>
<proteinExistence type="predicted"/>
<sequence>MLQCAPASANLRAPRGSPCYPHVRDAAILALDKSQQIASNLSKSWQVLPLDFLCLLRYVISLCLCRVFVASLRNDTHFVLLFSARRLNVSPPFSFLVPETVTSVQSSCLFLGLPVGHGPGVSIGARNRLRSRLVQSPPSSPQPSLRKHPDSSHSSLPN</sequence>
<name>A0A1C7MG71_GRIFR</name>
<feature type="region of interest" description="Disordered" evidence="1">
    <location>
        <begin position="133"/>
        <end position="158"/>
    </location>
</feature>
<comment type="caution">
    <text evidence="2">The sequence shown here is derived from an EMBL/GenBank/DDBJ whole genome shotgun (WGS) entry which is preliminary data.</text>
</comment>
<evidence type="ECO:0000256" key="1">
    <source>
        <dbReference type="SAM" id="MobiDB-lite"/>
    </source>
</evidence>